<proteinExistence type="predicted"/>
<dbReference type="InterPro" id="IPR051206">
    <property type="entry name" value="NAMLAA_amidase_2"/>
</dbReference>
<dbReference type="EC" id="3.5.1.28" evidence="2"/>
<keyword evidence="3" id="KW-0929">Antimicrobial</keyword>
<evidence type="ECO:0000256" key="5">
    <source>
        <dbReference type="ARBA" id="ARBA00022801"/>
    </source>
</evidence>
<dbReference type="Gene3D" id="1.10.530.10">
    <property type="match status" value="1"/>
</dbReference>
<organism evidence="8">
    <name type="scientific">Siphoviridae sp. ctEBu1</name>
    <dbReference type="NCBI Taxonomy" id="2825393"/>
    <lineage>
        <taxon>Viruses</taxon>
        <taxon>Duplodnaviria</taxon>
        <taxon>Heunggongvirae</taxon>
        <taxon>Uroviricota</taxon>
        <taxon>Caudoviricetes</taxon>
    </lineage>
</organism>
<dbReference type="Gene3D" id="3.40.80.10">
    <property type="entry name" value="Peptidoglycan recognition protein-like"/>
    <property type="match status" value="1"/>
</dbReference>
<dbReference type="Pfam" id="PF01510">
    <property type="entry name" value="Amidase_2"/>
    <property type="match status" value="1"/>
</dbReference>
<sequence length="472" mass="52339">MQREEWAAEENEPEGDLRAEPCAECRAQEENTFERMIFMSEATIWSFFKKKGLSDCGVAGLMGNLYAESGLKSTNLQNTYEKKLGMSDTDYTAQIDAGIYQDFVHDSAGYGLAQWTFWSRKQNLLAFALSRGKSIGDLEMQLDFLWKELTESYTSLVSILKTATSVRAASDAVLVQFERPADQSETAKARRASYGQKYYDQYAGKEGVFAMSNSPLVSYTKLSPNHSGKRNHVIDTISIHCMAGDLTVETCGNLFANPSRKASSNYGIGSDGRIGLYVEECNRSWCTSSSSNDNRAITIEVANNGGADQGWPVSDAAYNSLIALLVDICQRNGIKKLLWKGDKSLIGQVDKQNMTVHRWFAAKACPGDWLYNRHGQIAAEVNAKLSGEDDDMDQTKFNEMFGTAMTNYLKGLQNNNCGTWSEEARVWAENVGLFAGNGTTVDGKPNMMWPSGLTREQAAQLFYRFAQMVGLA</sequence>
<keyword evidence="4" id="KW-0081">Bacteriolytic enzyme</keyword>
<evidence type="ECO:0000256" key="1">
    <source>
        <dbReference type="ARBA" id="ARBA00001561"/>
    </source>
</evidence>
<evidence type="ECO:0000256" key="2">
    <source>
        <dbReference type="ARBA" id="ARBA00011901"/>
    </source>
</evidence>
<dbReference type="GO" id="GO:0009253">
    <property type="term" value="P:peptidoglycan catabolic process"/>
    <property type="evidence" value="ECO:0007669"/>
    <property type="project" value="InterPro"/>
</dbReference>
<dbReference type="InterPro" id="IPR002502">
    <property type="entry name" value="Amidase_domain"/>
</dbReference>
<protein>
    <recommendedName>
        <fullName evidence="2">N-acetylmuramoyl-L-alanine amidase</fullName>
        <ecNumber evidence="2">3.5.1.28</ecNumber>
    </recommendedName>
</protein>
<dbReference type="SUPFAM" id="SSF55846">
    <property type="entry name" value="N-acetylmuramoyl-L-alanine amidase-like"/>
    <property type="match status" value="1"/>
</dbReference>
<evidence type="ECO:0000256" key="3">
    <source>
        <dbReference type="ARBA" id="ARBA00022529"/>
    </source>
</evidence>
<dbReference type="GO" id="GO:0042742">
    <property type="term" value="P:defense response to bacterium"/>
    <property type="evidence" value="ECO:0007669"/>
    <property type="project" value="UniProtKB-KW"/>
</dbReference>
<reference evidence="8" key="1">
    <citation type="journal article" date="2021" name="Proc. Natl. Acad. Sci. U.S.A.">
        <title>A Catalog of Tens of Thousands of Viruses from Human Metagenomes Reveals Hidden Associations with Chronic Diseases.</title>
        <authorList>
            <person name="Tisza M.J."/>
            <person name="Buck C.B."/>
        </authorList>
    </citation>
    <scope>NUCLEOTIDE SEQUENCE</scope>
    <source>
        <strain evidence="8">CtEBu1</strain>
    </source>
</reference>
<evidence type="ECO:0000256" key="6">
    <source>
        <dbReference type="ARBA" id="ARBA00023316"/>
    </source>
</evidence>
<dbReference type="GO" id="GO:0071555">
    <property type="term" value="P:cell wall organization"/>
    <property type="evidence" value="ECO:0007669"/>
    <property type="project" value="UniProtKB-KW"/>
</dbReference>
<dbReference type="InterPro" id="IPR036505">
    <property type="entry name" value="Amidase/PGRP_sf"/>
</dbReference>
<dbReference type="Pfam" id="PF18013">
    <property type="entry name" value="Phage_lysozyme2"/>
    <property type="match status" value="1"/>
</dbReference>
<keyword evidence="5 8" id="KW-0378">Hydrolase</keyword>
<keyword evidence="6" id="KW-0961">Cell wall biogenesis/degradation</keyword>
<comment type="catalytic activity">
    <reaction evidence="1">
        <text>Hydrolyzes the link between N-acetylmuramoyl residues and L-amino acid residues in certain cell-wall glycopeptides.</text>
        <dbReference type="EC" id="3.5.1.28"/>
    </reaction>
</comment>
<evidence type="ECO:0000256" key="4">
    <source>
        <dbReference type="ARBA" id="ARBA00022638"/>
    </source>
</evidence>
<dbReference type="PANTHER" id="PTHR30417">
    <property type="entry name" value="N-ACETYLMURAMOYL-L-ALANINE AMIDASE AMID"/>
    <property type="match status" value="1"/>
</dbReference>
<dbReference type="InterPro" id="IPR041219">
    <property type="entry name" value="Phage_lysozyme2"/>
</dbReference>
<dbReference type="GO" id="GO:0008745">
    <property type="term" value="F:N-acetylmuramoyl-L-alanine amidase activity"/>
    <property type="evidence" value="ECO:0007669"/>
    <property type="project" value="UniProtKB-EC"/>
</dbReference>
<name>A0A8S5QFP0_9CAUD</name>
<feature type="domain" description="N-acetylmuramoyl-L-alanine amidase" evidence="7">
    <location>
        <begin position="223"/>
        <end position="367"/>
    </location>
</feature>
<dbReference type="SMART" id="SM00644">
    <property type="entry name" value="Ami_2"/>
    <property type="match status" value="1"/>
</dbReference>
<dbReference type="GO" id="GO:0001897">
    <property type="term" value="P:symbiont-mediated cytolysis of host cell"/>
    <property type="evidence" value="ECO:0007669"/>
    <property type="project" value="UniProtKB-ARBA"/>
</dbReference>
<dbReference type="EMBL" id="BK015651">
    <property type="protein sequence ID" value="DAE18094.1"/>
    <property type="molecule type" value="Genomic_DNA"/>
</dbReference>
<dbReference type="GO" id="GO:0009254">
    <property type="term" value="P:peptidoglycan turnover"/>
    <property type="evidence" value="ECO:0007669"/>
    <property type="project" value="TreeGrafter"/>
</dbReference>
<dbReference type="PANTHER" id="PTHR30417:SF1">
    <property type="entry name" value="N-ACETYLMURAMOYL-L-ALANINE AMIDASE AMID"/>
    <property type="match status" value="1"/>
</dbReference>
<evidence type="ECO:0000259" key="7">
    <source>
        <dbReference type="SMART" id="SM00644"/>
    </source>
</evidence>
<evidence type="ECO:0000313" key="8">
    <source>
        <dbReference type="EMBL" id="DAE18094.1"/>
    </source>
</evidence>
<accession>A0A8S5QFP0</accession>